<evidence type="ECO:0000256" key="8">
    <source>
        <dbReference type="ARBA" id="ARBA00023098"/>
    </source>
</evidence>
<organism evidence="14 15">
    <name type="scientific">Trichonephila clavata</name>
    <name type="common">Joro spider</name>
    <name type="synonym">Nephila clavata</name>
    <dbReference type="NCBI Taxonomy" id="2740835"/>
    <lineage>
        <taxon>Eukaryota</taxon>
        <taxon>Metazoa</taxon>
        <taxon>Ecdysozoa</taxon>
        <taxon>Arthropoda</taxon>
        <taxon>Chelicerata</taxon>
        <taxon>Arachnida</taxon>
        <taxon>Araneae</taxon>
        <taxon>Araneomorphae</taxon>
        <taxon>Entelegynae</taxon>
        <taxon>Araneoidea</taxon>
        <taxon>Nephilidae</taxon>
        <taxon>Trichonephila</taxon>
    </lineage>
</organism>
<evidence type="ECO:0000256" key="9">
    <source>
        <dbReference type="ARBA" id="ARBA00023136"/>
    </source>
</evidence>
<protein>
    <submittedName>
        <fullName evidence="14">Acyl-CoA desaturase</fullName>
    </submittedName>
</protein>
<dbReference type="Proteomes" id="UP000887116">
    <property type="component" value="Unassembled WGS sequence"/>
</dbReference>
<keyword evidence="8" id="KW-0443">Lipid metabolism</keyword>
<comment type="cofactor">
    <cofactor evidence="11">
        <name>Fe(2+)</name>
        <dbReference type="ChEBI" id="CHEBI:29033"/>
    </cofactor>
</comment>
<evidence type="ECO:0000256" key="2">
    <source>
        <dbReference type="ARBA" id="ARBA00009295"/>
    </source>
</evidence>
<dbReference type="PRINTS" id="PR00075">
    <property type="entry name" value="FACDDSATRASE"/>
</dbReference>
<comment type="caution">
    <text evidence="14">The sequence shown here is derived from an EMBL/GenBank/DDBJ whole genome shotgun (WGS) entry which is preliminary data.</text>
</comment>
<dbReference type="AlphaFoldDB" id="A0A8X6J2A6"/>
<keyword evidence="4 11" id="KW-0812">Transmembrane</keyword>
<evidence type="ECO:0000313" key="15">
    <source>
        <dbReference type="Proteomes" id="UP000887116"/>
    </source>
</evidence>
<evidence type="ECO:0000256" key="10">
    <source>
        <dbReference type="ARBA" id="ARBA00023160"/>
    </source>
</evidence>
<accession>A0A8X6J2A6</accession>
<dbReference type="GO" id="GO:0004768">
    <property type="term" value="F:stearoyl-CoA 9-desaturase activity"/>
    <property type="evidence" value="ECO:0007669"/>
    <property type="project" value="TreeGrafter"/>
</dbReference>
<feature type="region of interest" description="Disordered" evidence="12">
    <location>
        <begin position="1"/>
        <end position="23"/>
    </location>
</feature>
<feature type="compositionally biased region" description="Polar residues" evidence="12">
    <location>
        <begin position="1"/>
        <end position="10"/>
    </location>
</feature>
<evidence type="ECO:0000256" key="13">
    <source>
        <dbReference type="SAM" id="Phobius"/>
    </source>
</evidence>
<keyword evidence="10 11" id="KW-0275">Fatty acid biosynthesis</keyword>
<evidence type="ECO:0000256" key="6">
    <source>
        <dbReference type="ARBA" id="ARBA00022989"/>
    </source>
</evidence>
<evidence type="ECO:0000256" key="1">
    <source>
        <dbReference type="ARBA" id="ARBA00004141"/>
    </source>
</evidence>
<evidence type="ECO:0000256" key="3">
    <source>
        <dbReference type="ARBA" id="ARBA00022516"/>
    </source>
</evidence>
<comment type="similarity">
    <text evidence="2 11">Belongs to the fatty acid desaturase type 1 family.</text>
</comment>
<evidence type="ECO:0000256" key="5">
    <source>
        <dbReference type="ARBA" id="ARBA00022832"/>
    </source>
</evidence>
<evidence type="ECO:0000313" key="14">
    <source>
        <dbReference type="EMBL" id="GFR16875.1"/>
    </source>
</evidence>
<dbReference type="GO" id="GO:0006636">
    <property type="term" value="P:unsaturated fatty acid biosynthetic process"/>
    <property type="evidence" value="ECO:0007669"/>
    <property type="project" value="TreeGrafter"/>
</dbReference>
<keyword evidence="9 13" id="KW-0472">Membrane</keyword>
<keyword evidence="3 11" id="KW-0444">Lipid biosynthesis</keyword>
<reference evidence="14" key="1">
    <citation type="submission" date="2020-07" db="EMBL/GenBank/DDBJ databases">
        <title>Multicomponent nature underlies the extraordinary mechanical properties of spider dragline silk.</title>
        <authorList>
            <person name="Kono N."/>
            <person name="Nakamura H."/>
            <person name="Mori M."/>
            <person name="Yoshida Y."/>
            <person name="Ohtoshi R."/>
            <person name="Malay A.D."/>
            <person name="Moran D.A.P."/>
            <person name="Tomita M."/>
            <person name="Numata K."/>
            <person name="Arakawa K."/>
        </authorList>
    </citation>
    <scope>NUCLEOTIDE SEQUENCE</scope>
</reference>
<dbReference type="GO" id="GO:0005506">
    <property type="term" value="F:iron ion binding"/>
    <property type="evidence" value="ECO:0007669"/>
    <property type="project" value="TreeGrafter"/>
</dbReference>
<keyword evidence="15" id="KW-1185">Reference proteome</keyword>
<feature type="transmembrane region" description="Helical" evidence="13">
    <location>
        <begin position="59"/>
        <end position="82"/>
    </location>
</feature>
<keyword evidence="5" id="KW-0276">Fatty acid metabolism</keyword>
<dbReference type="OrthoDB" id="7437350at2759"/>
<evidence type="ECO:0000256" key="4">
    <source>
        <dbReference type="ARBA" id="ARBA00022692"/>
    </source>
</evidence>
<proteinExistence type="inferred from homology"/>
<keyword evidence="6 13" id="KW-1133">Transmembrane helix</keyword>
<dbReference type="PANTHER" id="PTHR11351">
    <property type="entry name" value="ACYL-COA DESATURASE"/>
    <property type="match status" value="1"/>
</dbReference>
<comment type="subcellular location">
    <subcellularLocation>
        <location evidence="1">Membrane</location>
        <topology evidence="1">Multi-pass membrane protein</topology>
    </subcellularLocation>
</comment>
<evidence type="ECO:0000256" key="12">
    <source>
        <dbReference type="SAM" id="MobiDB-lite"/>
    </source>
</evidence>
<name>A0A8X6J2A6_TRICU</name>
<keyword evidence="7 11" id="KW-0560">Oxidoreductase</keyword>
<feature type="transmembrane region" description="Helical" evidence="13">
    <location>
        <begin position="34"/>
        <end position="53"/>
    </location>
</feature>
<dbReference type="InterPro" id="IPR015876">
    <property type="entry name" value="Acyl-CoA_DS"/>
</dbReference>
<evidence type="ECO:0000256" key="11">
    <source>
        <dbReference type="RuleBase" id="RU000581"/>
    </source>
</evidence>
<sequence>MAPNVVSTTLPEEHHEPQPDTKPLDPVQIVWRNVLLFIALHSAALYGIYMILLNATLTSWLYGIFLCYLTGLGVTAGAHRLWTHKSYKANYR</sequence>
<dbReference type="EMBL" id="BMAO01007590">
    <property type="protein sequence ID" value="GFR16875.1"/>
    <property type="molecule type" value="Genomic_DNA"/>
</dbReference>
<gene>
    <name evidence="14" type="primary">ACOD</name>
    <name evidence="14" type="ORF">TNCT_488081</name>
</gene>
<evidence type="ECO:0000256" key="7">
    <source>
        <dbReference type="ARBA" id="ARBA00023002"/>
    </source>
</evidence>
<dbReference type="GO" id="GO:0005789">
    <property type="term" value="C:endoplasmic reticulum membrane"/>
    <property type="evidence" value="ECO:0007669"/>
    <property type="project" value="TreeGrafter"/>
</dbReference>
<comment type="domain">
    <text evidence="11">The histidine box domains are involved in binding the catalytic metal ions.</text>
</comment>
<dbReference type="PANTHER" id="PTHR11351:SF31">
    <property type="entry name" value="DESATURASE 1, ISOFORM A-RELATED"/>
    <property type="match status" value="1"/>
</dbReference>
<feature type="compositionally biased region" description="Basic and acidic residues" evidence="12">
    <location>
        <begin position="11"/>
        <end position="23"/>
    </location>
</feature>